<dbReference type="GO" id="GO:0005615">
    <property type="term" value="C:extracellular space"/>
    <property type="evidence" value="ECO:0007669"/>
    <property type="project" value="TreeGrafter"/>
</dbReference>
<accession>A0A7S2JQG2</accession>
<dbReference type="Gene3D" id="3.40.50.1820">
    <property type="entry name" value="alpha/beta hydrolase"/>
    <property type="match status" value="1"/>
</dbReference>
<dbReference type="GO" id="GO:0003990">
    <property type="term" value="F:acetylcholinesterase activity"/>
    <property type="evidence" value="ECO:0007669"/>
    <property type="project" value="TreeGrafter"/>
</dbReference>
<proteinExistence type="inferred from homology"/>
<reference evidence="4" key="1">
    <citation type="submission" date="2021-01" db="EMBL/GenBank/DDBJ databases">
        <authorList>
            <person name="Corre E."/>
            <person name="Pelletier E."/>
            <person name="Niang G."/>
            <person name="Scheremetjew M."/>
            <person name="Finn R."/>
            <person name="Kale V."/>
            <person name="Holt S."/>
            <person name="Cochrane G."/>
            <person name="Meng A."/>
            <person name="Brown T."/>
            <person name="Cohen L."/>
        </authorList>
    </citation>
    <scope>NUCLEOTIDE SEQUENCE</scope>
    <source>
        <strain evidence="4">B650</strain>
    </source>
</reference>
<feature type="domain" description="Carboxylesterase type B" evidence="3">
    <location>
        <begin position="12"/>
        <end position="99"/>
    </location>
</feature>
<comment type="similarity">
    <text evidence="1">Belongs to the type-B carboxylesterase/lipase family.</text>
</comment>
<dbReference type="InterPro" id="IPR029058">
    <property type="entry name" value="AB_hydrolase_fold"/>
</dbReference>
<protein>
    <recommendedName>
        <fullName evidence="3">Carboxylesterase type B domain-containing protein</fullName>
    </recommendedName>
</protein>
<evidence type="ECO:0000256" key="2">
    <source>
        <dbReference type="ARBA" id="ARBA00022801"/>
    </source>
</evidence>
<dbReference type="AlphaFoldDB" id="A0A7S2JQG2"/>
<organism evidence="4">
    <name type="scientific">Leptocylindrus danicus</name>
    <dbReference type="NCBI Taxonomy" id="163516"/>
    <lineage>
        <taxon>Eukaryota</taxon>
        <taxon>Sar</taxon>
        <taxon>Stramenopiles</taxon>
        <taxon>Ochrophyta</taxon>
        <taxon>Bacillariophyta</taxon>
        <taxon>Coscinodiscophyceae</taxon>
        <taxon>Chaetocerotophycidae</taxon>
        <taxon>Leptocylindrales</taxon>
        <taxon>Leptocylindraceae</taxon>
        <taxon>Leptocylindrus</taxon>
    </lineage>
</organism>
<gene>
    <name evidence="4" type="ORF">LDAN0321_LOCUS252</name>
</gene>
<dbReference type="PANTHER" id="PTHR43918:SF4">
    <property type="entry name" value="CARBOXYLIC ESTER HYDROLASE"/>
    <property type="match status" value="1"/>
</dbReference>
<evidence type="ECO:0000259" key="3">
    <source>
        <dbReference type="Pfam" id="PF00135"/>
    </source>
</evidence>
<dbReference type="InterPro" id="IPR050654">
    <property type="entry name" value="AChE-related_enzymes"/>
</dbReference>
<dbReference type="GO" id="GO:0006581">
    <property type="term" value="P:acetylcholine catabolic process"/>
    <property type="evidence" value="ECO:0007669"/>
    <property type="project" value="TreeGrafter"/>
</dbReference>
<dbReference type="PANTHER" id="PTHR43918">
    <property type="entry name" value="ACETYLCHOLINESTERASE"/>
    <property type="match status" value="1"/>
</dbReference>
<evidence type="ECO:0000256" key="1">
    <source>
        <dbReference type="ARBA" id="ARBA00005964"/>
    </source>
</evidence>
<sequence>MTKQEVKQIFKAKRKKERLRNKLLKEAAKVAVDYRPVMSQIIDDYLFRCPSLHFADILPSKNVYVYRFSQPTHIPGYKECWGKSCHTAELPYVFEAMDVIRSNYSTISEIAQKEHPKPPEYPFTAALKNLENNITTTEDLTVPNFKDVIKNFFGNYFSEDADLELAIDMAERWANFAKTGDPNYEDGVTWNPWQTYKSTASSKEWNFAGDYDDGYDDISDAEYYDTDVDDYYNMDEYDVMKHRKEALAFMKLLSVEEKNSQRTELKRITNPSSIDASYWDKFWHHSNNLGDEGRKSREQFIDTLQKAQRVGAVGPDLKELIDFHWRPEARLIEEDCTCEMWDRIRYRY</sequence>
<dbReference type="GO" id="GO:0005886">
    <property type="term" value="C:plasma membrane"/>
    <property type="evidence" value="ECO:0007669"/>
    <property type="project" value="TreeGrafter"/>
</dbReference>
<name>A0A7S2JQG2_9STRA</name>
<dbReference type="GO" id="GO:0019695">
    <property type="term" value="P:choline metabolic process"/>
    <property type="evidence" value="ECO:0007669"/>
    <property type="project" value="TreeGrafter"/>
</dbReference>
<dbReference type="Pfam" id="PF00135">
    <property type="entry name" value="COesterase"/>
    <property type="match status" value="1"/>
</dbReference>
<dbReference type="SUPFAM" id="SSF53474">
    <property type="entry name" value="alpha/beta-Hydrolases"/>
    <property type="match status" value="1"/>
</dbReference>
<keyword evidence="2" id="KW-0378">Hydrolase</keyword>
<evidence type="ECO:0000313" key="4">
    <source>
        <dbReference type="EMBL" id="CAD9554624.1"/>
    </source>
</evidence>
<dbReference type="EMBL" id="HBGY01000387">
    <property type="protein sequence ID" value="CAD9554624.1"/>
    <property type="molecule type" value="Transcribed_RNA"/>
</dbReference>
<dbReference type="InterPro" id="IPR002018">
    <property type="entry name" value="CarbesteraseB"/>
</dbReference>